<dbReference type="EMBL" id="SGPL01000414">
    <property type="protein sequence ID" value="THH12814.1"/>
    <property type="molecule type" value="Genomic_DNA"/>
</dbReference>
<dbReference type="Pfam" id="PF07690">
    <property type="entry name" value="MFS_1"/>
    <property type="match status" value="2"/>
</dbReference>
<dbReference type="GO" id="GO:0005886">
    <property type="term" value="C:plasma membrane"/>
    <property type="evidence" value="ECO:0007669"/>
    <property type="project" value="TreeGrafter"/>
</dbReference>
<reference evidence="7 8" key="1">
    <citation type="submission" date="2019-02" db="EMBL/GenBank/DDBJ databases">
        <title>Genome sequencing of the rare red list fungi Bondarzewia mesenterica.</title>
        <authorList>
            <person name="Buettner E."/>
            <person name="Kellner H."/>
        </authorList>
    </citation>
    <scope>NUCLEOTIDE SEQUENCE [LARGE SCALE GENOMIC DNA]</scope>
    <source>
        <strain evidence="7 8">DSM 108281</strain>
    </source>
</reference>
<evidence type="ECO:0000256" key="3">
    <source>
        <dbReference type="ARBA" id="ARBA00022989"/>
    </source>
</evidence>
<dbReference type="GO" id="GO:0022857">
    <property type="term" value="F:transmembrane transporter activity"/>
    <property type="evidence" value="ECO:0007669"/>
    <property type="project" value="InterPro"/>
</dbReference>
<feature type="transmembrane region" description="Helical" evidence="6">
    <location>
        <begin position="319"/>
        <end position="335"/>
    </location>
</feature>
<feature type="transmembrane region" description="Helical" evidence="6">
    <location>
        <begin position="423"/>
        <end position="440"/>
    </location>
</feature>
<keyword evidence="3 6" id="KW-1133">Transmembrane helix</keyword>
<gene>
    <name evidence="7" type="ORF">EW146_g7350</name>
</gene>
<keyword evidence="8" id="KW-1185">Reference proteome</keyword>
<evidence type="ECO:0000256" key="4">
    <source>
        <dbReference type="ARBA" id="ARBA00023136"/>
    </source>
</evidence>
<dbReference type="AlphaFoldDB" id="A0A4S4LL16"/>
<feature type="compositionally biased region" description="Basic and acidic residues" evidence="5">
    <location>
        <begin position="590"/>
        <end position="602"/>
    </location>
</feature>
<dbReference type="OrthoDB" id="3437016at2759"/>
<comment type="subcellular location">
    <subcellularLocation>
        <location evidence="1">Membrane</location>
        <topology evidence="1">Multi-pass membrane protein</topology>
    </subcellularLocation>
</comment>
<protein>
    <recommendedName>
        <fullName evidence="9">Major facilitator superfamily (MFS) profile domain-containing protein</fullName>
    </recommendedName>
</protein>
<feature type="transmembrane region" description="Helical" evidence="6">
    <location>
        <begin position="176"/>
        <end position="195"/>
    </location>
</feature>
<organism evidence="7 8">
    <name type="scientific">Bondarzewia mesenterica</name>
    <dbReference type="NCBI Taxonomy" id="1095465"/>
    <lineage>
        <taxon>Eukaryota</taxon>
        <taxon>Fungi</taxon>
        <taxon>Dikarya</taxon>
        <taxon>Basidiomycota</taxon>
        <taxon>Agaricomycotina</taxon>
        <taxon>Agaricomycetes</taxon>
        <taxon>Russulales</taxon>
        <taxon>Bondarzewiaceae</taxon>
        <taxon>Bondarzewia</taxon>
    </lineage>
</organism>
<dbReference type="PANTHER" id="PTHR23501:SF102">
    <property type="entry name" value="DRUG TRANSPORTER, PUTATIVE (AFU_ORTHOLOGUE AFUA_3G08530)-RELATED"/>
    <property type="match status" value="1"/>
</dbReference>
<dbReference type="InterPro" id="IPR011701">
    <property type="entry name" value="MFS"/>
</dbReference>
<feature type="transmembrane region" description="Helical" evidence="6">
    <location>
        <begin position="452"/>
        <end position="472"/>
    </location>
</feature>
<keyword evidence="2 6" id="KW-0812">Transmembrane</keyword>
<feature type="transmembrane region" description="Helical" evidence="6">
    <location>
        <begin position="484"/>
        <end position="506"/>
    </location>
</feature>
<feature type="transmembrane region" description="Helical" evidence="6">
    <location>
        <begin position="146"/>
        <end position="164"/>
    </location>
</feature>
<dbReference type="PANTHER" id="PTHR23501">
    <property type="entry name" value="MAJOR FACILITATOR SUPERFAMILY"/>
    <property type="match status" value="1"/>
</dbReference>
<dbReference type="Gene3D" id="1.20.1250.20">
    <property type="entry name" value="MFS general substrate transporter like domains"/>
    <property type="match status" value="3"/>
</dbReference>
<feature type="transmembrane region" description="Helical" evidence="6">
    <location>
        <begin position="295"/>
        <end position="313"/>
    </location>
</feature>
<feature type="region of interest" description="Disordered" evidence="5">
    <location>
        <begin position="590"/>
        <end position="612"/>
    </location>
</feature>
<sequence length="612" mass="66379">MSISDQGQLAKSTDTAQHSTRWCIVMTARDSARSNHALTMHGSRYLSSTISSSTWRNSLPPSTSTSKLPVIPVLALALIVAASTSTPSVNAAPTDPPQPSTGSRRGMAFWLVLVANLSCDFLSAFDLTAISTALPTIVERLHGSDFIWAGSAYALAATAVTPLCGGLASIFGRKPILLLSIAFFALGAALCGSAKKHEYPYKALEAVPANLWLRSSTAISSRFPNAVVSQESWHPCGHWHLGPPIGGAIASTGHWRWIFFLNLPICAVAATLVVIFLRVKTPKDPFLRKFSRMDWLSTAVILAFTFGGVQYAWNSVQVLAPLIIGLVGLVCFFLIEKYVSKEPTVPWSAVGNRTSLSGYAGTFVHGIVSIAAIYYLPVYFQAVQHASAIRSGIDMFGITFTVAPFAILAGASVEIFKRYRPQNYVGWIIIIVGFGILTLLDANSHRGQYMGYQVVIGVGLGINWIATQFPILAPLPYSNNAHALAFFTFTRYFAQSWGVAIGGMILQNSLSKKLPAEFYAQFPAGAQLAYAAIPKIKDLSEPLKTQVRVAFADSMKVTWQVMIGISGAGLLSVLFMREVTMRSDMDDQWGLKEKKEKGRDESQEVPVEHASL</sequence>
<name>A0A4S4LL16_9AGAM</name>
<accession>A0A4S4LL16</accession>
<evidence type="ECO:0000256" key="6">
    <source>
        <dbReference type="SAM" id="Phobius"/>
    </source>
</evidence>
<feature type="transmembrane region" description="Helical" evidence="6">
    <location>
        <begin position="108"/>
        <end position="134"/>
    </location>
</feature>
<feature type="transmembrane region" description="Helical" evidence="6">
    <location>
        <begin position="356"/>
        <end position="376"/>
    </location>
</feature>
<evidence type="ECO:0000313" key="8">
    <source>
        <dbReference type="Proteomes" id="UP000310158"/>
    </source>
</evidence>
<dbReference type="InterPro" id="IPR036259">
    <property type="entry name" value="MFS_trans_sf"/>
</dbReference>
<dbReference type="SUPFAM" id="SSF103473">
    <property type="entry name" value="MFS general substrate transporter"/>
    <property type="match status" value="1"/>
</dbReference>
<keyword evidence="4 6" id="KW-0472">Membrane</keyword>
<evidence type="ECO:0000256" key="5">
    <source>
        <dbReference type="SAM" id="MobiDB-lite"/>
    </source>
</evidence>
<feature type="transmembrane region" description="Helical" evidence="6">
    <location>
        <begin position="257"/>
        <end position="279"/>
    </location>
</feature>
<feature type="transmembrane region" description="Helical" evidence="6">
    <location>
        <begin position="396"/>
        <end position="416"/>
    </location>
</feature>
<comment type="caution">
    <text evidence="7">The sequence shown here is derived from an EMBL/GenBank/DDBJ whole genome shotgun (WGS) entry which is preliminary data.</text>
</comment>
<evidence type="ECO:0008006" key="9">
    <source>
        <dbReference type="Google" id="ProtNLM"/>
    </source>
</evidence>
<proteinExistence type="predicted"/>
<feature type="transmembrane region" description="Helical" evidence="6">
    <location>
        <begin position="557"/>
        <end position="576"/>
    </location>
</feature>
<dbReference type="Proteomes" id="UP000310158">
    <property type="component" value="Unassembled WGS sequence"/>
</dbReference>
<evidence type="ECO:0000256" key="1">
    <source>
        <dbReference type="ARBA" id="ARBA00004141"/>
    </source>
</evidence>
<evidence type="ECO:0000256" key="2">
    <source>
        <dbReference type="ARBA" id="ARBA00022692"/>
    </source>
</evidence>
<evidence type="ECO:0000313" key="7">
    <source>
        <dbReference type="EMBL" id="THH12814.1"/>
    </source>
</evidence>